<name>A0A8D9E719_9HEMI</name>
<dbReference type="AlphaFoldDB" id="A0A8D9E719"/>
<evidence type="ECO:0000313" key="2">
    <source>
        <dbReference type="EMBL" id="CAG6743113.1"/>
    </source>
</evidence>
<organism evidence="2">
    <name type="scientific">Cacopsylla melanoneura</name>
    <dbReference type="NCBI Taxonomy" id="428564"/>
    <lineage>
        <taxon>Eukaryota</taxon>
        <taxon>Metazoa</taxon>
        <taxon>Ecdysozoa</taxon>
        <taxon>Arthropoda</taxon>
        <taxon>Hexapoda</taxon>
        <taxon>Insecta</taxon>
        <taxon>Pterygota</taxon>
        <taxon>Neoptera</taxon>
        <taxon>Paraneoptera</taxon>
        <taxon>Hemiptera</taxon>
        <taxon>Sternorrhyncha</taxon>
        <taxon>Psylloidea</taxon>
        <taxon>Psyllidae</taxon>
        <taxon>Psyllinae</taxon>
        <taxon>Cacopsylla</taxon>
    </lineage>
</organism>
<keyword evidence="1" id="KW-0472">Membrane</keyword>
<dbReference type="EMBL" id="HBUF01443439">
    <property type="protein sequence ID" value="CAG6743113.1"/>
    <property type="molecule type" value="Transcribed_RNA"/>
</dbReference>
<dbReference type="Pfam" id="PF12259">
    <property type="entry name" value="Baculo_F"/>
    <property type="match status" value="1"/>
</dbReference>
<reference evidence="2" key="1">
    <citation type="submission" date="2021-05" db="EMBL/GenBank/DDBJ databases">
        <authorList>
            <person name="Alioto T."/>
            <person name="Alioto T."/>
            <person name="Gomez Garrido J."/>
        </authorList>
    </citation>
    <scope>NUCLEOTIDE SEQUENCE</scope>
</reference>
<evidence type="ECO:0008006" key="3">
    <source>
        <dbReference type="Google" id="ProtNLM"/>
    </source>
</evidence>
<keyword evidence="1" id="KW-0812">Transmembrane</keyword>
<accession>A0A8D9E719</accession>
<sequence length="391" mass="45859">MQYTINNNVIKEFNKTIKNVEHNELILRTRIDELTEIIDESFEAVEILTAKDLYNQLIIMYNTLLNILQEIENSLTFCHLRTYHPSILTTDQLYEELKKISEHYGKKLPIELKMEKMPDLQRLISVDCRLENNKIIYLLSMPINFDIEFDLFYLLPIPSKSSKGYVTILPSNKYFLMYNHLVKSLDSICIQSRIFQCSSSQLNNNVEECELRLLQKEDTTQCQYVNLEIPRNYLEIIPEINQLLIVFPKEELIKFQCPSDKENKKLDGIFLIEQNDCKFIYKDEHIEFEQSSRGKPILIDSLNLADHNFTLSKSKIILRNLRLNEMTLNQLQPLENESNHVNILFYLTFKILSISCSILLIGFFSLLGFKFVKGSQKLVSETSQAYPDIEP</sequence>
<keyword evidence="1" id="KW-1133">Transmembrane helix</keyword>
<evidence type="ECO:0000256" key="1">
    <source>
        <dbReference type="SAM" id="Phobius"/>
    </source>
</evidence>
<proteinExistence type="predicted"/>
<feature type="transmembrane region" description="Helical" evidence="1">
    <location>
        <begin position="343"/>
        <end position="367"/>
    </location>
</feature>
<protein>
    <recommendedName>
        <fullName evidence="3">Envelope protein</fullName>
    </recommendedName>
</protein>
<dbReference type="InterPro" id="IPR022048">
    <property type="entry name" value="Envelope_fusion-like"/>
</dbReference>